<dbReference type="Pfam" id="PF00326">
    <property type="entry name" value="Peptidase_S9"/>
    <property type="match status" value="1"/>
</dbReference>
<evidence type="ECO:0000313" key="4">
    <source>
        <dbReference type="EMBL" id="RSH95436.1"/>
    </source>
</evidence>
<organism evidence="4 5">
    <name type="scientific">Saitozyma podzolica</name>
    <dbReference type="NCBI Taxonomy" id="1890683"/>
    <lineage>
        <taxon>Eukaryota</taxon>
        <taxon>Fungi</taxon>
        <taxon>Dikarya</taxon>
        <taxon>Basidiomycota</taxon>
        <taxon>Agaricomycotina</taxon>
        <taxon>Tremellomycetes</taxon>
        <taxon>Tremellales</taxon>
        <taxon>Trimorphomycetaceae</taxon>
        <taxon>Saitozyma</taxon>
    </lineage>
</organism>
<protein>
    <submittedName>
        <fullName evidence="4">Uncharacterized protein</fullName>
    </submittedName>
</protein>
<dbReference type="InterPro" id="IPR049492">
    <property type="entry name" value="BD-FAE-like_dom"/>
</dbReference>
<evidence type="ECO:0000259" key="2">
    <source>
        <dbReference type="Pfam" id="PF00326"/>
    </source>
</evidence>
<evidence type="ECO:0000256" key="1">
    <source>
        <dbReference type="ARBA" id="ARBA00022801"/>
    </source>
</evidence>
<feature type="domain" description="Peptidase S9 prolyl oligopeptidase catalytic" evidence="2">
    <location>
        <begin position="240"/>
        <end position="329"/>
    </location>
</feature>
<dbReference type="STRING" id="1890683.A0A427YWL4"/>
<evidence type="ECO:0000313" key="5">
    <source>
        <dbReference type="Proteomes" id="UP000279259"/>
    </source>
</evidence>
<accession>A0A427YWL4</accession>
<evidence type="ECO:0000259" key="3">
    <source>
        <dbReference type="Pfam" id="PF20434"/>
    </source>
</evidence>
<dbReference type="Proteomes" id="UP000279259">
    <property type="component" value="Unassembled WGS sequence"/>
</dbReference>
<dbReference type="PANTHER" id="PTHR48081">
    <property type="entry name" value="AB HYDROLASE SUPERFAMILY PROTEIN C4A8.06C"/>
    <property type="match status" value="1"/>
</dbReference>
<dbReference type="SUPFAM" id="SSF53474">
    <property type="entry name" value="alpha/beta-Hydrolases"/>
    <property type="match status" value="1"/>
</dbReference>
<feature type="domain" description="BD-FAE-like" evidence="3">
    <location>
        <begin position="45"/>
        <end position="186"/>
    </location>
</feature>
<comment type="caution">
    <text evidence="4">The sequence shown here is derived from an EMBL/GenBank/DDBJ whole genome shotgun (WGS) entry which is preliminary data.</text>
</comment>
<name>A0A427YWL4_9TREE</name>
<dbReference type="InterPro" id="IPR001375">
    <property type="entry name" value="Peptidase_S9_cat"/>
</dbReference>
<dbReference type="EMBL" id="RSCD01000001">
    <property type="protein sequence ID" value="RSH95436.1"/>
    <property type="molecule type" value="Genomic_DNA"/>
</dbReference>
<proteinExistence type="predicted"/>
<dbReference type="Pfam" id="PF20434">
    <property type="entry name" value="BD-FAE"/>
    <property type="match status" value="1"/>
</dbReference>
<keyword evidence="5" id="KW-1185">Reference proteome</keyword>
<dbReference type="AlphaFoldDB" id="A0A427YWL4"/>
<dbReference type="GO" id="GO:0008236">
    <property type="term" value="F:serine-type peptidase activity"/>
    <property type="evidence" value="ECO:0007669"/>
    <property type="project" value="InterPro"/>
</dbReference>
<sequence>MRRPDYSNQEALLPSAAPPGFTDHIYASPHGVPLEVRVWACPGAAQSPWIFWTHGGAYCTGAHYAPPSWVVPAFRAKGFHVVSVGYRLSPQVGLQEIIQDCVDGLEWCRRNLPSIVPIDIDAFAIGGDSSGGTLATLLGHVVRPRPRAVCDVYGPVDLVDMYYARKAKVPDDAWAQRWGDRYTDSHNRAMIADRDPAKAITAAPFGWEINHVPIEQTRARWARPDFEYSTRVFAQTQLKDWLASMGLGLTALLRLDELEREEDRLDRCRSWSAYHLLDETYPPTAFFHGEADGAVPITASRRMAQRLREHSVDVYESYYPDGPHGFDQELKGPDTEGWAEYVVPVVEFVDRHVRGM</sequence>
<gene>
    <name evidence="4" type="ORF">EHS25_000528</name>
</gene>
<dbReference type="OrthoDB" id="2578778at2759"/>
<keyword evidence="1" id="KW-0378">Hydrolase</keyword>
<dbReference type="InterPro" id="IPR050300">
    <property type="entry name" value="GDXG_lipolytic_enzyme"/>
</dbReference>
<reference evidence="4 5" key="1">
    <citation type="submission" date="2018-11" db="EMBL/GenBank/DDBJ databases">
        <title>Genome sequence of Saitozyma podzolica DSM 27192.</title>
        <authorList>
            <person name="Aliyu H."/>
            <person name="Gorte O."/>
            <person name="Ochsenreither K."/>
        </authorList>
    </citation>
    <scope>NUCLEOTIDE SEQUENCE [LARGE SCALE GENOMIC DNA]</scope>
    <source>
        <strain evidence="4 5">DSM 27192</strain>
    </source>
</reference>
<dbReference type="GO" id="GO:0006508">
    <property type="term" value="P:proteolysis"/>
    <property type="evidence" value="ECO:0007669"/>
    <property type="project" value="InterPro"/>
</dbReference>
<dbReference type="InterPro" id="IPR029058">
    <property type="entry name" value="AB_hydrolase_fold"/>
</dbReference>
<dbReference type="Gene3D" id="3.40.50.1820">
    <property type="entry name" value="alpha/beta hydrolase"/>
    <property type="match status" value="1"/>
</dbReference>
<dbReference type="PANTHER" id="PTHR48081:SF3">
    <property type="entry name" value="ALPHA_BETA HYDROLASE FOLD-3 DOMAIN-CONTAINING PROTEIN"/>
    <property type="match status" value="1"/>
</dbReference>